<comment type="caution">
    <text evidence="1">The sequence shown here is derived from an EMBL/GenBank/DDBJ whole genome shotgun (WGS) entry which is preliminary data.</text>
</comment>
<evidence type="ECO:0000313" key="1">
    <source>
        <dbReference type="EMBL" id="KAB0805102.1"/>
    </source>
</evidence>
<name>A0A5N4B673_PHOPY</name>
<gene>
    <name evidence="1" type="ORF">PPYR_02072</name>
</gene>
<accession>A0A5N4B673</accession>
<reference evidence="1 2" key="1">
    <citation type="journal article" date="2018" name="Elife">
        <title>Firefly genomes illuminate parallel origins of bioluminescence in beetles.</title>
        <authorList>
            <person name="Fallon T.R."/>
            <person name="Lower S.E."/>
            <person name="Chang C.H."/>
            <person name="Bessho-Uehara M."/>
            <person name="Martin G.J."/>
            <person name="Bewick A.J."/>
            <person name="Behringer M."/>
            <person name="Debat H.J."/>
            <person name="Wong I."/>
            <person name="Day J.C."/>
            <person name="Suvorov A."/>
            <person name="Silva C.J."/>
            <person name="Stanger-Hall K.F."/>
            <person name="Hall D.W."/>
            <person name="Schmitz R.J."/>
            <person name="Nelson D.R."/>
            <person name="Lewis S.M."/>
            <person name="Shigenobu S."/>
            <person name="Bybee S.M."/>
            <person name="Larracuente A.M."/>
            <person name="Oba Y."/>
            <person name="Weng J.K."/>
        </authorList>
    </citation>
    <scope>NUCLEOTIDE SEQUENCE [LARGE SCALE GENOMIC DNA]</scope>
    <source>
        <strain evidence="1">1611_PpyrPB1</strain>
        <tissue evidence="1">Whole body</tissue>
    </source>
</reference>
<protein>
    <submittedName>
        <fullName evidence="1">Uncharacterized protein</fullName>
    </submittedName>
</protein>
<dbReference type="AlphaFoldDB" id="A0A5N4B673"/>
<evidence type="ECO:0000313" key="2">
    <source>
        <dbReference type="Proteomes" id="UP000327044"/>
    </source>
</evidence>
<dbReference type="EMBL" id="VVIM01000001">
    <property type="protein sequence ID" value="KAB0805102.1"/>
    <property type="molecule type" value="Genomic_DNA"/>
</dbReference>
<dbReference type="Proteomes" id="UP000327044">
    <property type="component" value="Unassembled WGS sequence"/>
</dbReference>
<keyword evidence="2" id="KW-1185">Reference proteome</keyword>
<proteinExistence type="predicted"/>
<organism evidence="1 2">
    <name type="scientific">Photinus pyralis</name>
    <name type="common">Common eastern firefly</name>
    <name type="synonym">Lampyris pyralis</name>
    <dbReference type="NCBI Taxonomy" id="7054"/>
    <lineage>
        <taxon>Eukaryota</taxon>
        <taxon>Metazoa</taxon>
        <taxon>Ecdysozoa</taxon>
        <taxon>Arthropoda</taxon>
        <taxon>Hexapoda</taxon>
        <taxon>Insecta</taxon>
        <taxon>Pterygota</taxon>
        <taxon>Neoptera</taxon>
        <taxon>Endopterygota</taxon>
        <taxon>Coleoptera</taxon>
        <taxon>Polyphaga</taxon>
        <taxon>Elateriformia</taxon>
        <taxon>Elateroidea</taxon>
        <taxon>Lampyridae</taxon>
        <taxon>Lampyrinae</taxon>
        <taxon>Photinus</taxon>
    </lineage>
</organism>
<dbReference type="InParanoid" id="A0A5N4B673"/>
<sequence>MSTSHKYINKVVTFLVSRTIDGNYYIPIIKPSKDQEAYCNRKEWHSIILQAVCDDKKCFIDVYCGESFEKVQFIQQNF</sequence>